<keyword evidence="2" id="KW-1185">Reference proteome</keyword>
<comment type="caution">
    <text evidence="1">The sequence shown here is derived from an EMBL/GenBank/DDBJ whole genome shotgun (WGS) entry which is preliminary data.</text>
</comment>
<evidence type="ECO:0000313" key="1">
    <source>
        <dbReference type="EMBL" id="GFS38035.1"/>
    </source>
</evidence>
<dbReference type="Proteomes" id="UP000585474">
    <property type="component" value="Unassembled WGS sequence"/>
</dbReference>
<accession>A0A7J0DM40</accession>
<reference evidence="2" key="1">
    <citation type="submission" date="2019-07" db="EMBL/GenBank/DDBJ databases">
        <title>De Novo Assembly of kiwifruit Actinidia rufa.</title>
        <authorList>
            <person name="Sugita-Konishi S."/>
            <person name="Sato K."/>
            <person name="Mori E."/>
            <person name="Abe Y."/>
            <person name="Kisaki G."/>
            <person name="Hamano K."/>
            <person name="Suezawa K."/>
            <person name="Otani M."/>
            <person name="Fukuda T."/>
            <person name="Manabe T."/>
            <person name="Gomi K."/>
            <person name="Tabuchi M."/>
            <person name="Akimitsu K."/>
            <person name="Kataoka I."/>
        </authorList>
    </citation>
    <scope>NUCLEOTIDE SEQUENCE [LARGE SCALE GENOMIC DNA]</scope>
    <source>
        <strain evidence="2">cv. Fuchu</strain>
    </source>
</reference>
<evidence type="ECO:0000313" key="2">
    <source>
        <dbReference type="Proteomes" id="UP000585474"/>
    </source>
</evidence>
<dbReference type="EMBL" id="BJWL01000299">
    <property type="protein sequence ID" value="GFS38035.1"/>
    <property type="molecule type" value="Genomic_DNA"/>
</dbReference>
<name>A0A7J0DM40_9ERIC</name>
<dbReference type="OrthoDB" id="97058at2759"/>
<sequence>MSQPRGGTMISHILGGSSTCCHVLGEDPHARTRQEGVPNGKLITSMVVDALFSEKARRREMDTADSDDSRALLLEAWKEVEVKEEVIKEEGYIKRDCPKYKAYDQSSEIAATTVIVVDKRDDLLTASANEKSDWVLDSRSAYHLCRGSEVFSIYATCERLVRMANNMANRVVGELLLDMGIVVLARRMDKGSNCCIEARKASVGVPRGSEVRAPQWGVEGTSMRRSYRGARLEAVRMDNLKTSDYPPMGWRGRLLSPAHLDEFKPSSQAQAQLAHMECPCESETLELSKTLERIISR</sequence>
<gene>
    <name evidence="1" type="ORF">Acr_00g0055260</name>
</gene>
<dbReference type="AlphaFoldDB" id="A0A7J0DM40"/>
<organism evidence="1 2">
    <name type="scientific">Actinidia rufa</name>
    <dbReference type="NCBI Taxonomy" id="165716"/>
    <lineage>
        <taxon>Eukaryota</taxon>
        <taxon>Viridiplantae</taxon>
        <taxon>Streptophyta</taxon>
        <taxon>Embryophyta</taxon>
        <taxon>Tracheophyta</taxon>
        <taxon>Spermatophyta</taxon>
        <taxon>Magnoliopsida</taxon>
        <taxon>eudicotyledons</taxon>
        <taxon>Gunneridae</taxon>
        <taxon>Pentapetalae</taxon>
        <taxon>asterids</taxon>
        <taxon>Ericales</taxon>
        <taxon>Actinidiaceae</taxon>
        <taxon>Actinidia</taxon>
    </lineage>
</organism>
<protein>
    <submittedName>
        <fullName evidence="1">Uncharacterized protein</fullName>
    </submittedName>
</protein>
<proteinExistence type="predicted"/>